<reference evidence="1 2" key="1">
    <citation type="journal article" date="2019" name="Commun. Biol.">
        <title>The bagworm genome reveals a unique fibroin gene that provides high tensile strength.</title>
        <authorList>
            <person name="Kono N."/>
            <person name="Nakamura H."/>
            <person name="Ohtoshi R."/>
            <person name="Tomita M."/>
            <person name="Numata K."/>
            <person name="Arakawa K."/>
        </authorList>
    </citation>
    <scope>NUCLEOTIDE SEQUENCE [LARGE SCALE GENOMIC DNA]</scope>
</reference>
<name>A0A4C1T8I0_EUMVA</name>
<proteinExistence type="predicted"/>
<protein>
    <submittedName>
        <fullName evidence="1">Uncharacterized protein</fullName>
    </submittedName>
</protein>
<evidence type="ECO:0000313" key="1">
    <source>
        <dbReference type="EMBL" id="GBP10722.1"/>
    </source>
</evidence>
<comment type="caution">
    <text evidence="1">The sequence shown here is derived from an EMBL/GenBank/DDBJ whole genome shotgun (WGS) entry which is preliminary data.</text>
</comment>
<dbReference type="AlphaFoldDB" id="A0A4C1T8I0"/>
<keyword evidence="2" id="KW-1185">Reference proteome</keyword>
<gene>
    <name evidence="1" type="ORF">EVAR_6280_1</name>
</gene>
<organism evidence="1 2">
    <name type="scientific">Eumeta variegata</name>
    <name type="common">Bagworm moth</name>
    <name type="synonym">Eumeta japonica</name>
    <dbReference type="NCBI Taxonomy" id="151549"/>
    <lineage>
        <taxon>Eukaryota</taxon>
        <taxon>Metazoa</taxon>
        <taxon>Ecdysozoa</taxon>
        <taxon>Arthropoda</taxon>
        <taxon>Hexapoda</taxon>
        <taxon>Insecta</taxon>
        <taxon>Pterygota</taxon>
        <taxon>Neoptera</taxon>
        <taxon>Endopterygota</taxon>
        <taxon>Lepidoptera</taxon>
        <taxon>Glossata</taxon>
        <taxon>Ditrysia</taxon>
        <taxon>Tineoidea</taxon>
        <taxon>Psychidae</taxon>
        <taxon>Oiketicinae</taxon>
        <taxon>Eumeta</taxon>
    </lineage>
</organism>
<accession>A0A4C1T8I0</accession>
<dbReference type="Proteomes" id="UP000299102">
    <property type="component" value="Unassembled WGS sequence"/>
</dbReference>
<dbReference type="EMBL" id="BGZK01000042">
    <property type="protein sequence ID" value="GBP10722.1"/>
    <property type="molecule type" value="Genomic_DNA"/>
</dbReference>
<sequence>MYRRVLSTRSVTGIGIDSEKGSKLTSIDRKKEELILSPLWENCGHETDGGRSDHGDDFYNLRLNLFAKIQSKRFNST</sequence>
<evidence type="ECO:0000313" key="2">
    <source>
        <dbReference type="Proteomes" id="UP000299102"/>
    </source>
</evidence>